<keyword evidence="2" id="KW-1185">Reference proteome</keyword>
<organism evidence="1 2">
    <name type="scientific">Ectopseudomonas chengduensis</name>
    <dbReference type="NCBI Taxonomy" id="489632"/>
    <lineage>
        <taxon>Bacteria</taxon>
        <taxon>Pseudomonadati</taxon>
        <taxon>Pseudomonadota</taxon>
        <taxon>Gammaproteobacteria</taxon>
        <taxon>Pseudomonadales</taxon>
        <taxon>Pseudomonadaceae</taxon>
        <taxon>Ectopseudomonas</taxon>
    </lineage>
</organism>
<evidence type="ECO:0000313" key="1">
    <source>
        <dbReference type="EMBL" id="SDD61645.1"/>
    </source>
</evidence>
<name>A0A1G6W9A4_9GAMM</name>
<accession>A0A1G6W9A4</accession>
<sequence length="201" mass="23114">MSALALNVDARWHELQHQRDLNWELHAITDRAQAIAFLRRFENRLCIYSSYVEKLYSNYSFVVPQDEQGGITILPDEMAWHDTFHDIPADAVEPTGVHILPGETVGFDGLYMKVPGESRLIASRELPFQAGLRLLIERYRARGEHFLPVLVKGDLREYEARMPSLHLHRINPAKLAHCSRLSIDTIRGAIAEHLLSLFRQH</sequence>
<gene>
    <name evidence="1" type="ORF">SAMN05216576_1239</name>
</gene>
<dbReference type="RefSeq" id="WP_017675279.1">
    <property type="nucleotide sequence ID" value="NZ_FMZQ01000023.1"/>
</dbReference>
<protein>
    <submittedName>
        <fullName evidence="1">Uncharacterized protein</fullName>
    </submittedName>
</protein>
<proteinExistence type="predicted"/>
<dbReference type="EMBL" id="FMZQ01000023">
    <property type="protein sequence ID" value="SDD61645.1"/>
    <property type="molecule type" value="Genomic_DNA"/>
</dbReference>
<reference evidence="2" key="1">
    <citation type="submission" date="2016-10" db="EMBL/GenBank/DDBJ databases">
        <authorList>
            <person name="Varghese N."/>
            <person name="Submissions S."/>
        </authorList>
    </citation>
    <scope>NUCLEOTIDE SEQUENCE [LARGE SCALE GENOMIC DNA]</scope>
    <source>
        <strain evidence="2">DSM 26382</strain>
    </source>
</reference>
<evidence type="ECO:0000313" key="2">
    <source>
        <dbReference type="Proteomes" id="UP000199467"/>
    </source>
</evidence>
<dbReference type="Proteomes" id="UP000199467">
    <property type="component" value="Unassembled WGS sequence"/>
</dbReference>
<dbReference type="AlphaFoldDB" id="A0A1G6W9A4"/>